<dbReference type="SUPFAM" id="SSF55961">
    <property type="entry name" value="Bet v1-like"/>
    <property type="match status" value="1"/>
</dbReference>
<dbReference type="RefSeq" id="WP_194181705.1">
    <property type="nucleotide sequence ID" value="NZ_JADGIK010000001.1"/>
</dbReference>
<reference evidence="2" key="1">
    <citation type="submission" date="2020-10" db="EMBL/GenBank/DDBJ databases">
        <authorList>
            <person name="Lu T."/>
            <person name="Wang Q."/>
            <person name="Han X."/>
        </authorList>
    </citation>
    <scope>NUCLEOTIDE SEQUENCE</scope>
    <source>
        <strain evidence="2">WQ 117</strain>
    </source>
</reference>
<dbReference type="InterPro" id="IPR023393">
    <property type="entry name" value="START-like_dom_sf"/>
</dbReference>
<dbReference type="AlphaFoldDB" id="A0A8J7KCG1"/>
<evidence type="ECO:0008006" key="4">
    <source>
        <dbReference type="Google" id="ProtNLM"/>
    </source>
</evidence>
<evidence type="ECO:0000313" key="2">
    <source>
        <dbReference type="EMBL" id="MBF0596176.1"/>
    </source>
</evidence>
<feature type="transmembrane region" description="Helical" evidence="1">
    <location>
        <begin position="119"/>
        <end position="136"/>
    </location>
</feature>
<proteinExistence type="predicted"/>
<name>A0A8J7KCG1_9FLAO</name>
<feature type="transmembrane region" description="Helical" evidence="1">
    <location>
        <begin position="90"/>
        <end position="112"/>
    </location>
</feature>
<evidence type="ECO:0000256" key="1">
    <source>
        <dbReference type="SAM" id="Phobius"/>
    </source>
</evidence>
<dbReference type="EMBL" id="JADGIK010000001">
    <property type="protein sequence ID" value="MBF0596176.1"/>
    <property type="molecule type" value="Genomic_DNA"/>
</dbReference>
<keyword evidence="3" id="KW-1185">Reference proteome</keyword>
<sequence length="309" mass="35258">MNFYKKHQHFYIPILFGVVLISIGTRFIESYGIALFLLTPLLIGFLTTLLISKNKPNELKLSTATLCGFINTIAVSLTILLVGVEGLICIIMASPILFLFVFIGCVISLAYVRRINHHPLPIILIGSTLFIGLSFAEKQQKPSLSEVKTSLIIHAPIEKVWENVVTFPQLEEPTELLFKAGIAYPINATIEGEGIGAIRYCNFTTGSFVEPITTWNAPMHLAFDVLQQPAPMKEISYWNFDAAHLHDYFVSKNGEFRLKKIDENTTELTGTTWYTHRIYPEFYWRLWSNEIIHQIHYRVLNHIKNEAEK</sequence>
<keyword evidence="1" id="KW-0472">Membrane</keyword>
<dbReference type="Proteomes" id="UP000608754">
    <property type="component" value="Unassembled WGS sequence"/>
</dbReference>
<organism evidence="2 3">
    <name type="scientific">Faecalibacter rhinopitheci</name>
    <dbReference type="NCBI Taxonomy" id="2779678"/>
    <lineage>
        <taxon>Bacteria</taxon>
        <taxon>Pseudomonadati</taxon>
        <taxon>Bacteroidota</taxon>
        <taxon>Flavobacteriia</taxon>
        <taxon>Flavobacteriales</taxon>
        <taxon>Weeksellaceae</taxon>
        <taxon>Faecalibacter</taxon>
    </lineage>
</organism>
<keyword evidence="1" id="KW-0812">Transmembrane</keyword>
<evidence type="ECO:0000313" key="3">
    <source>
        <dbReference type="Proteomes" id="UP000608754"/>
    </source>
</evidence>
<feature type="transmembrane region" description="Helical" evidence="1">
    <location>
        <begin position="33"/>
        <end position="51"/>
    </location>
</feature>
<dbReference type="Gene3D" id="3.30.530.20">
    <property type="match status" value="1"/>
</dbReference>
<feature type="transmembrane region" description="Helical" evidence="1">
    <location>
        <begin position="9"/>
        <end position="27"/>
    </location>
</feature>
<protein>
    <recommendedName>
        <fullName evidence="4">SRPBCC family protein</fullName>
    </recommendedName>
</protein>
<feature type="transmembrane region" description="Helical" evidence="1">
    <location>
        <begin position="63"/>
        <end position="84"/>
    </location>
</feature>
<accession>A0A8J7KCG1</accession>
<comment type="caution">
    <text evidence="2">The sequence shown here is derived from an EMBL/GenBank/DDBJ whole genome shotgun (WGS) entry which is preliminary data.</text>
</comment>
<keyword evidence="1" id="KW-1133">Transmembrane helix</keyword>
<gene>
    <name evidence="2" type="ORF">IM532_01650</name>
</gene>